<dbReference type="PRINTS" id="PR00147">
    <property type="entry name" value="DNAPHOTLYASE"/>
</dbReference>
<proteinExistence type="inferred from homology"/>
<dbReference type="Pfam" id="PF03441">
    <property type="entry name" value="FAD_binding_7"/>
    <property type="match status" value="1"/>
</dbReference>
<evidence type="ECO:0000313" key="17">
    <source>
        <dbReference type="Proteomes" id="UP000290287"/>
    </source>
</evidence>
<evidence type="ECO:0000256" key="6">
    <source>
        <dbReference type="ARBA" id="ARBA00022827"/>
    </source>
</evidence>
<dbReference type="InterPro" id="IPR014729">
    <property type="entry name" value="Rossmann-like_a/b/a_fold"/>
</dbReference>
<dbReference type="InterPro" id="IPR018394">
    <property type="entry name" value="DNA_photolyase_1_CS_C"/>
</dbReference>
<dbReference type="FunFam" id="1.10.579.10:FF:000003">
    <property type="entry name" value="Deoxyribodipyrimidine photo-lyase"/>
    <property type="match status" value="1"/>
</dbReference>
<evidence type="ECO:0000256" key="11">
    <source>
        <dbReference type="ARBA" id="ARBA00083107"/>
    </source>
</evidence>
<evidence type="ECO:0000256" key="8">
    <source>
        <dbReference type="ARBA" id="ARBA00031671"/>
    </source>
</evidence>
<dbReference type="NCBIfam" id="NF007955">
    <property type="entry name" value="PRK10674.1"/>
    <property type="match status" value="1"/>
</dbReference>
<keyword evidence="16" id="KW-0456">Lyase</keyword>
<protein>
    <recommendedName>
        <fullName evidence="4">Deoxyribodipyrimidine photo-lyase</fullName>
        <ecNumber evidence="3">4.1.99.3</ecNumber>
    </recommendedName>
    <alternativeName>
        <fullName evidence="8">DNA photolyase</fullName>
    </alternativeName>
    <alternativeName>
        <fullName evidence="11">Photoreactivating enzyme</fullName>
    </alternativeName>
</protein>
<evidence type="ECO:0000256" key="9">
    <source>
        <dbReference type="ARBA" id="ARBA00033999"/>
    </source>
</evidence>
<evidence type="ECO:0000256" key="10">
    <source>
        <dbReference type="ARBA" id="ARBA00059220"/>
    </source>
</evidence>
<dbReference type="InterPro" id="IPR002081">
    <property type="entry name" value="Cryptochrome/DNA_photolyase_1"/>
</dbReference>
<keyword evidence="6 12" id="KW-0274">FAD</keyword>
<dbReference type="EMBL" id="PEIB01000002">
    <property type="protein sequence ID" value="RXJ74596.1"/>
    <property type="molecule type" value="Genomic_DNA"/>
</dbReference>
<feature type="binding site" evidence="12">
    <location>
        <begin position="279"/>
        <end position="286"/>
    </location>
    <ligand>
        <name>FAD</name>
        <dbReference type="ChEBI" id="CHEBI:57692"/>
    </ligand>
</feature>
<dbReference type="RefSeq" id="WP_129121065.1">
    <property type="nucleotide sequence ID" value="NZ_PEIB01000002.1"/>
</dbReference>
<feature type="site" description="Electron transfer via tryptophanyl radical" evidence="13">
    <location>
        <position position="364"/>
    </location>
</feature>
<keyword evidence="7 14" id="KW-0157">Chromophore</keyword>
<evidence type="ECO:0000256" key="13">
    <source>
        <dbReference type="PIRSR" id="PIRSR602081-2"/>
    </source>
</evidence>
<comment type="similarity">
    <text evidence="2">Belongs to the DNA photolyase class-1 family.</text>
</comment>
<sequence>MKLVWFRRDLRVKDNPALHEACKTGEPTIALYTATPEQWKQHDLSPRQADFIQRRLEVLRNDLAALNIPLLFKVVDDFSGLPAYLAEVCQQYQVSDVYCNIDYEFDEVDRDNAVAGTLSLTRTGFHAFHGKCILPPGSVLTGGGKSFQVFTPFKRAWLKLVQSTDYSPVKPPLPISPTALTKALIEDAKEIDLRYWYEDSVSWPVDDNTIIQRLRDYCSYRVTSYDALRDIPSEPATSQLSAYLAIGAISPRQCLARLLTEHPNAFDDSKQGPQVWLSELIWREFYQHVTASNPSLSKGKACLSWESNIEWKHDEILFERWKQGKTGVPIVDAGMRQLNETGWMHNRLRMIVASFLVKDLHIDWRWGERYFMQKLIDGDFAANNGGWQWSASVGLDAQPYFRIFNPFTQSKKFDPEGIFIRRWVKELENIPEKFIHDPYHKNYGSDVSLSYPKPIVDHALRERRHFPFSKLPRITPVSKEREHD</sequence>
<evidence type="ECO:0000256" key="4">
    <source>
        <dbReference type="ARBA" id="ARBA00014046"/>
    </source>
</evidence>
<feature type="site" description="Electron transfer via tryptophanyl radical" evidence="13">
    <location>
        <position position="311"/>
    </location>
</feature>
<evidence type="ECO:0000256" key="1">
    <source>
        <dbReference type="ARBA" id="ARBA00001932"/>
    </source>
</evidence>
<evidence type="ECO:0000259" key="15">
    <source>
        <dbReference type="PROSITE" id="PS51645"/>
    </source>
</evidence>
<comment type="caution">
    <text evidence="16">The sequence shown here is derived from an EMBL/GenBank/DDBJ whole genome shotgun (WGS) entry which is preliminary data.</text>
</comment>
<dbReference type="InterPro" id="IPR036134">
    <property type="entry name" value="Crypto/Photolyase_FAD-like_sf"/>
</dbReference>
<comment type="function">
    <text evidence="10">Involved in repair of UV radiation-induced DNA damage. Catalyzes the light-dependent monomerization (300-600 nm) of cyclobutyl pyrimidine dimers (in cis-syn configuration), which are formed between adjacent bases on the same DNA strand upon exposure to ultraviolet radiation.</text>
</comment>
<evidence type="ECO:0000256" key="12">
    <source>
        <dbReference type="PIRSR" id="PIRSR602081-1"/>
    </source>
</evidence>
<dbReference type="OrthoDB" id="9772484at2"/>
<keyword evidence="5 12" id="KW-0285">Flavoprotein</keyword>
<feature type="binding site" evidence="12">
    <location>
        <position position="225"/>
    </location>
    <ligand>
        <name>FAD</name>
        <dbReference type="ChEBI" id="CHEBI:57692"/>
    </ligand>
</feature>
<evidence type="ECO:0000256" key="3">
    <source>
        <dbReference type="ARBA" id="ARBA00013149"/>
    </source>
</evidence>
<dbReference type="InterPro" id="IPR005101">
    <property type="entry name" value="Cryptochr/Photolyase_FAD-bd"/>
</dbReference>
<evidence type="ECO:0000256" key="14">
    <source>
        <dbReference type="RuleBase" id="RU004182"/>
    </source>
</evidence>
<dbReference type="InterPro" id="IPR036155">
    <property type="entry name" value="Crypto/Photolyase_N_sf"/>
</dbReference>
<dbReference type="SUPFAM" id="SSF48173">
    <property type="entry name" value="Cryptochrome/photolyase FAD-binding domain"/>
    <property type="match status" value="1"/>
</dbReference>
<dbReference type="Gene3D" id="3.40.50.620">
    <property type="entry name" value="HUPs"/>
    <property type="match status" value="1"/>
</dbReference>
<organism evidence="16 17">
    <name type="scientific">Veronia nyctiphanis</name>
    <dbReference type="NCBI Taxonomy" id="1278244"/>
    <lineage>
        <taxon>Bacteria</taxon>
        <taxon>Pseudomonadati</taxon>
        <taxon>Pseudomonadota</taxon>
        <taxon>Gammaproteobacteria</taxon>
        <taxon>Vibrionales</taxon>
        <taxon>Vibrionaceae</taxon>
        <taxon>Veronia</taxon>
    </lineage>
</organism>
<comment type="catalytic activity">
    <reaction evidence="9">
        <text>cyclobutadipyrimidine (in DNA) = 2 pyrimidine residues (in DNA).</text>
        <dbReference type="EC" id="4.1.99.3"/>
    </reaction>
</comment>
<dbReference type="GO" id="GO:0003904">
    <property type="term" value="F:deoxyribodipyrimidine photo-lyase activity"/>
    <property type="evidence" value="ECO:0007669"/>
    <property type="project" value="UniProtKB-EC"/>
</dbReference>
<dbReference type="GO" id="GO:0071949">
    <property type="term" value="F:FAD binding"/>
    <property type="evidence" value="ECO:0007669"/>
    <property type="project" value="TreeGrafter"/>
</dbReference>
<dbReference type="Pfam" id="PF00875">
    <property type="entry name" value="DNA_photolyase"/>
    <property type="match status" value="1"/>
</dbReference>
<dbReference type="PROSITE" id="PS00691">
    <property type="entry name" value="DNA_PHOTOLYASES_1_2"/>
    <property type="match status" value="1"/>
</dbReference>
<dbReference type="PANTHER" id="PTHR11455">
    <property type="entry name" value="CRYPTOCHROME"/>
    <property type="match status" value="1"/>
</dbReference>
<reference evidence="16 17" key="1">
    <citation type="submission" date="2017-10" db="EMBL/GenBank/DDBJ databases">
        <title>Nyctiphanis sp. nov., isolated from the stomach of the euphausiid Nyctiphanes simplex (Hansen, 1911) in the Gulf of California.</title>
        <authorList>
            <person name="Gomez-Gil B."/>
            <person name="Aguilar-Mendez M."/>
            <person name="Lopez-Cortes A."/>
            <person name="Gomez-Gutierrez J."/>
            <person name="Roque A."/>
            <person name="Lang E."/>
            <person name="Gonzalez-Castillo A."/>
        </authorList>
    </citation>
    <scope>NUCLEOTIDE SEQUENCE [LARGE SCALE GENOMIC DNA]</scope>
    <source>
        <strain evidence="16 17">CAIM 600</strain>
    </source>
</reference>
<evidence type="ECO:0000313" key="16">
    <source>
        <dbReference type="EMBL" id="RXJ74596.1"/>
    </source>
</evidence>
<dbReference type="Proteomes" id="UP000290287">
    <property type="component" value="Unassembled WGS sequence"/>
</dbReference>
<dbReference type="Gene3D" id="1.25.40.80">
    <property type="match status" value="1"/>
</dbReference>
<dbReference type="GO" id="GO:0000719">
    <property type="term" value="P:photoreactive repair"/>
    <property type="evidence" value="ECO:0007669"/>
    <property type="project" value="UniProtKB-ARBA"/>
</dbReference>
<evidence type="ECO:0000256" key="7">
    <source>
        <dbReference type="ARBA" id="ARBA00022991"/>
    </source>
</evidence>
<dbReference type="GO" id="GO:0009416">
    <property type="term" value="P:response to light stimulus"/>
    <property type="evidence" value="ECO:0007669"/>
    <property type="project" value="TreeGrafter"/>
</dbReference>
<evidence type="ECO:0000256" key="5">
    <source>
        <dbReference type="ARBA" id="ARBA00022630"/>
    </source>
</evidence>
<keyword evidence="17" id="KW-1185">Reference proteome</keyword>
<comment type="similarity">
    <text evidence="14">Belongs to the DNA photolyase family.</text>
</comment>
<feature type="site" description="Electron transfer via tryptophanyl radical" evidence="13">
    <location>
        <position position="387"/>
    </location>
</feature>
<accession>A0A4Q0YTM2</accession>
<dbReference type="AlphaFoldDB" id="A0A4Q0YTM2"/>
<feature type="binding site" evidence="12">
    <location>
        <begin position="237"/>
        <end position="241"/>
    </location>
    <ligand>
        <name>FAD</name>
        <dbReference type="ChEBI" id="CHEBI:57692"/>
    </ligand>
</feature>
<dbReference type="GO" id="GO:0003677">
    <property type="term" value="F:DNA binding"/>
    <property type="evidence" value="ECO:0007669"/>
    <property type="project" value="TreeGrafter"/>
</dbReference>
<comment type="cofactor">
    <cofactor evidence="1">
        <name>(6R)-5,10-methylene-5,6,7,8-tetrahydrofolate</name>
        <dbReference type="ChEBI" id="CHEBI:15636"/>
    </cofactor>
</comment>
<dbReference type="Gene3D" id="1.10.579.10">
    <property type="entry name" value="DNA Cyclobutane Dipyrimidine Photolyase, subunit A, domain 3"/>
    <property type="match status" value="1"/>
</dbReference>
<dbReference type="EC" id="4.1.99.3" evidence="3"/>
<gene>
    <name evidence="16" type="ORF">CS022_03240</name>
</gene>
<comment type="cofactor">
    <cofactor evidence="12">
        <name>FAD</name>
        <dbReference type="ChEBI" id="CHEBI:57692"/>
    </cofactor>
    <text evidence="12">Binds 1 FAD per subunit.</text>
</comment>
<dbReference type="PROSITE" id="PS00394">
    <property type="entry name" value="DNA_PHOTOLYASES_1_1"/>
    <property type="match status" value="1"/>
</dbReference>
<evidence type="ECO:0000256" key="2">
    <source>
        <dbReference type="ARBA" id="ARBA00005862"/>
    </source>
</evidence>
<dbReference type="PANTHER" id="PTHR11455:SF9">
    <property type="entry name" value="CRYPTOCHROME CIRCADIAN CLOCK 5 ISOFORM X1"/>
    <property type="match status" value="1"/>
</dbReference>
<feature type="binding site" evidence="12">
    <location>
        <position position="276"/>
    </location>
    <ligand>
        <name>FAD</name>
        <dbReference type="ChEBI" id="CHEBI:57692"/>
    </ligand>
</feature>
<name>A0A4Q0YTM2_9GAMM</name>
<dbReference type="PROSITE" id="PS51645">
    <property type="entry name" value="PHR_CRY_ALPHA_BETA"/>
    <property type="match status" value="1"/>
</dbReference>
<feature type="domain" description="Photolyase/cryptochrome alpha/beta" evidence="15">
    <location>
        <begin position="1"/>
        <end position="133"/>
    </location>
</feature>
<feature type="binding site" evidence="12">
    <location>
        <begin position="377"/>
        <end position="379"/>
    </location>
    <ligand>
        <name>FAD</name>
        <dbReference type="ChEBI" id="CHEBI:57692"/>
    </ligand>
</feature>
<dbReference type="InterPro" id="IPR006050">
    <property type="entry name" value="DNA_photolyase_N"/>
</dbReference>
<dbReference type="SUPFAM" id="SSF52425">
    <property type="entry name" value="Cryptochrome/photolyase, N-terminal domain"/>
    <property type="match status" value="1"/>
</dbReference>